<evidence type="ECO:0000313" key="7">
    <source>
        <dbReference type="Proteomes" id="UP000519439"/>
    </source>
</evidence>
<evidence type="ECO:0000313" key="6">
    <source>
        <dbReference type="EMBL" id="MBB4040411.1"/>
    </source>
</evidence>
<feature type="transmembrane region" description="Helical" evidence="4">
    <location>
        <begin position="60"/>
        <end position="81"/>
    </location>
</feature>
<keyword evidence="1" id="KW-0805">Transcription regulation</keyword>
<dbReference type="Pfam" id="PF12833">
    <property type="entry name" value="HTH_18"/>
    <property type="match status" value="1"/>
</dbReference>
<dbReference type="Proteomes" id="UP000519439">
    <property type="component" value="Unassembled WGS sequence"/>
</dbReference>
<dbReference type="PANTHER" id="PTHR43280">
    <property type="entry name" value="ARAC-FAMILY TRANSCRIPTIONAL REGULATOR"/>
    <property type="match status" value="1"/>
</dbReference>
<sequence>MISLPLPFVVALILLLLLGQMLSRRHEAPLNLPFVLLLGFHVLQSVLVGLRWSYGMTWLLPIQSVLAALIAALAWLCFRVLAAQEKGRGQFPIWVHGVPALAVITLSVLWPDGIDLMLIGTFLGYGAALTRLALRGPDALSRSSFEQVLSTYGALWATAATMILSALLEIAISITMNSGNASYAGLIVGIANVLFLLILGAAAAVAGRGPAEPESEQDLTIESEGPAQENVDIVAQLDDAMQTKRLFEDLDLNLERLARKTRIPARRISTAINRVKGQNVSQYINDHRIAEACRLLSETAEPVTAIMFKAGFQTKSNFNREFRRVTGTSPSAWRAEAYLREGERVPDPA</sequence>
<organism evidence="6 7">
    <name type="scientific">Microvirga flocculans</name>
    <dbReference type="NCBI Taxonomy" id="217168"/>
    <lineage>
        <taxon>Bacteria</taxon>
        <taxon>Pseudomonadati</taxon>
        <taxon>Pseudomonadota</taxon>
        <taxon>Alphaproteobacteria</taxon>
        <taxon>Hyphomicrobiales</taxon>
        <taxon>Methylobacteriaceae</taxon>
        <taxon>Microvirga</taxon>
    </lineage>
</organism>
<dbReference type="EMBL" id="JACIDC010000006">
    <property type="protein sequence ID" value="MBB4040411.1"/>
    <property type="molecule type" value="Genomic_DNA"/>
</dbReference>
<dbReference type="SUPFAM" id="SSF46689">
    <property type="entry name" value="Homeodomain-like"/>
    <property type="match status" value="1"/>
</dbReference>
<keyword evidence="3" id="KW-0804">Transcription</keyword>
<dbReference type="GO" id="GO:0003700">
    <property type="term" value="F:DNA-binding transcription factor activity"/>
    <property type="evidence" value="ECO:0007669"/>
    <property type="project" value="InterPro"/>
</dbReference>
<dbReference type="InterPro" id="IPR009057">
    <property type="entry name" value="Homeodomain-like_sf"/>
</dbReference>
<dbReference type="PANTHER" id="PTHR43280:SF29">
    <property type="entry name" value="ARAC-FAMILY TRANSCRIPTIONAL REGULATOR"/>
    <property type="match status" value="1"/>
</dbReference>
<gene>
    <name evidence="6" type="ORF">GGR34_002064</name>
</gene>
<dbReference type="RefSeq" id="WP_027315814.1">
    <property type="nucleotide sequence ID" value="NZ_JACIDC010000006.1"/>
</dbReference>
<keyword evidence="4" id="KW-0812">Transmembrane</keyword>
<feature type="transmembrane region" description="Helical" evidence="4">
    <location>
        <begin position="6"/>
        <end position="22"/>
    </location>
</feature>
<evidence type="ECO:0000256" key="3">
    <source>
        <dbReference type="ARBA" id="ARBA00023163"/>
    </source>
</evidence>
<dbReference type="AlphaFoldDB" id="A0A7W6N899"/>
<dbReference type="GO" id="GO:0043565">
    <property type="term" value="F:sequence-specific DNA binding"/>
    <property type="evidence" value="ECO:0007669"/>
    <property type="project" value="InterPro"/>
</dbReference>
<evidence type="ECO:0000256" key="1">
    <source>
        <dbReference type="ARBA" id="ARBA00023015"/>
    </source>
</evidence>
<keyword evidence="4" id="KW-1133">Transmembrane helix</keyword>
<reference evidence="6 7" key="1">
    <citation type="submission" date="2020-08" db="EMBL/GenBank/DDBJ databases">
        <title>Genomic Encyclopedia of Type Strains, Phase IV (KMG-IV): sequencing the most valuable type-strain genomes for metagenomic binning, comparative biology and taxonomic classification.</title>
        <authorList>
            <person name="Goeker M."/>
        </authorList>
    </citation>
    <scope>NUCLEOTIDE SEQUENCE [LARGE SCALE GENOMIC DNA]</scope>
    <source>
        <strain evidence="6 7">DSM 15743</strain>
    </source>
</reference>
<dbReference type="SMART" id="SM00342">
    <property type="entry name" value="HTH_ARAC"/>
    <property type="match status" value="1"/>
</dbReference>
<name>A0A7W6N899_9HYPH</name>
<comment type="caution">
    <text evidence="6">The sequence shown here is derived from an EMBL/GenBank/DDBJ whole genome shotgun (WGS) entry which is preliminary data.</text>
</comment>
<protein>
    <submittedName>
        <fullName evidence="6">AraC-like DNA-binding protein</fullName>
    </submittedName>
</protein>
<dbReference type="PROSITE" id="PS01124">
    <property type="entry name" value="HTH_ARAC_FAMILY_2"/>
    <property type="match status" value="1"/>
</dbReference>
<feature type="transmembrane region" description="Helical" evidence="4">
    <location>
        <begin position="154"/>
        <end position="176"/>
    </location>
</feature>
<evidence type="ECO:0000256" key="2">
    <source>
        <dbReference type="ARBA" id="ARBA00023125"/>
    </source>
</evidence>
<keyword evidence="7" id="KW-1185">Reference proteome</keyword>
<accession>A0A7W6N899</accession>
<keyword evidence="4" id="KW-0472">Membrane</keyword>
<feature type="transmembrane region" description="Helical" evidence="4">
    <location>
        <begin position="34"/>
        <end position="54"/>
    </location>
</feature>
<keyword evidence="2 6" id="KW-0238">DNA-binding</keyword>
<dbReference type="Gene3D" id="1.10.10.60">
    <property type="entry name" value="Homeodomain-like"/>
    <property type="match status" value="1"/>
</dbReference>
<feature type="domain" description="HTH araC/xylS-type" evidence="5">
    <location>
        <begin position="231"/>
        <end position="336"/>
    </location>
</feature>
<proteinExistence type="predicted"/>
<evidence type="ECO:0000259" key="5">
    <source>
        <dbReference type="PROSITE" id="PS01124"/>
    </source>
</evidence>
<feature type="transmembrane region" description="Helical" evidence="4">
    <location>
        <begin position="93"/>
        <end position="110"/>
    </location>
</feature>
<dbReference type="InterPro" id="IPR018060">
    <property type="entry name" value="HTH_AraC"/>
</dbReference>
<evidence type="ECO:0000256" key="4">
    <source>
        <dbReference type="SAM" id="Phobius"/>
    </source>
</evidence>
<feature type="transmembrane region" description="Helical" evidence="4">
    <location>
        <begin position="182"/>
        <end position="206"/>
    </location>
</feature>